<dbReference type="EMBL" id="BPLR01005215">
    <property type="protein sequence ID" value="GIY00705.1"/>
    <property type="molecule type" value="Genomic_DNA"/>
</dbReference>
<evidence type="ECO:0000313" key="2">
    <source>
        <dbReference type="Proteomes" id="UP001054945"/>
    </source>
</evidence>
<sequence length="109" mass="12735">MSDKQFAVKEIRLLLQKRPETLEKTEMFSSSTTQENFNEKIDEIWNREPDRFHYPFIRLQTGTGETDKSQGYFLERIHKSTRREVSCLGFTGGASECPEGRVLHRASSY</sequence>
<reference evidence="1 2" key="1">
    <citation type="submission" date="2021-06" db="EMBL/GenBank/DDBJ databases">
        <title>Caerostris extrusa draft genome.</title>
        <authorList>
            <person name="Kono N."/>
            <person name="Arakawa K."/>
        </authorList>
    </citation>
    <scope>NUCLEOTIDE SEQUENCE [LARGE SCALE GENOMIC DNA]</scope>
</reference>
<name>A0AAV4PUC8_CAEEX</name>
<accession>A0AAV4PUC8</accession>
<dbReference type="AlphaFoldDB" id="A0AAV4PUC8"/>
<proteinExistence type="predicted"/>
<keyword evidence="2" id="KW-1185">Reference proteome</keyword>
<gene>
    <name evidence="1" type="ORF">CEXT_325071</name>
</gene>
<organism evidence="1 2">
    <name type="scientific">Caerostris extrusa</name>
    <name type="common">Bark spider</name>
    <name type="synonym">Caerostris bankana</name>
    <dbReference type="NCBI Taxonomy" id="172846"/>
    <lineage>
        <taxon>Eukaryota</taxon>
        <taxon>Metazoa</taxon>
        <taxon>Ecdysozoa</taxon>
        <taxon>Arthropoda</taxon>
        <taxon>Chelicerata</taxon>
        <taxon>Arachnida</taxon>
        <taxon>Araneae</taxon>
        <taxon>Araneomorphae</taxon>
        <taxon>Entelegynae</taxon>
        <taxon>Araneoidea</taxon>
        <taxon>Araneidae</taxon>
        <taxon>Caerostris</taxon>
    </lineage>
</organism>
<evidence type="ECO:0000313" key="1">
    <source>
        <dbReference type="EMBL" id="GIY00705.1"/>
    </source>
</evidence>
<comment type="caution">
    <text evidence="1">The sequence shown here is derived from an EMBL/GenBank/DDBJ whole genome shotgun (WGS) entry which is preliminary data.</text>
</comment>
<dbReference type="Proteomes" id="UP001054945">
    <property type="component" value="Unassembled WGS sequence"/>
</dbReference>
<protein>
    <submittedName>
        <fullName evidence="1">Uncharacterized protein</fullName>
    </submittedName>
</protein>